<reference evidence="4" key="1">
    <citation type="submission" date="2018-02" db="EMBL/GenBank/DDBJ databases">
        <authorList>
            <person name="Cohen D.B."/>
            <person name="Kent A.D."/>
        </authorList>
    </citation>
    <scope>NUCLEOTIDE SEQUENCE</scope>
</reference>
<dbReference type="CDD" id="cd01647">
    <property type="entry name" value="RT_LTR"/>
    <property type="match status" value="1"/>
</dbReference>
<dbReference type="Gene3D" id="3.30.70.270">
    <property type="match status" value="1"/>
</dbReference>
<dbReference type="Pfam" id="PF03732">
    <property type="entry name" value="Retrotrans_gag"/>
    <property type="match status" value="1"/>
</dbReference>
<dbReference type="PANTHER" id="PTHR24559">
    <property type="entry name" value="TRANSPOSON TY3-I GAG-POL POLYPROTEIN"/>
    <property type="match status" value="1"/>
</dbReference>
<accession>A0A2N9J9V7</accession>
<evidence type="ECO:0000259" key="2">
    <source>
        <dbReference type="Pfam" id="PF00078"/>
    </source>
</evidence>
<dbReference type="InterPro" id="IPR043502">
    <property type="entry name" value="DNA/RNA_pol_sf"/>
</dbReference>
<feature type="compositionally biased region" description="Basic residues" evidence="1">
    <location>
        <begin position="516"/>
        <end position="525"/>
    </location>
</feature>
<sequence length="957" mass="110835">MVSTRKMKSTSRGVNIQGDVSSSSEEVELQQQSVTVEGWKFYLDEKMNIQNNELEKLNVLDKLDKGIQAQNEKLDKLDKLDKISSDIAQMNVGVNSLITYLRERDENPNSSRVNNVGNVQGSTVPVMGTVTRNIEIGQSFAENQNQTYNNDRPVGYPDSGLNMYRDEVRVEVPVGEPYFEQPRVKVNKETYAEDAFRNEFNRNAHQRNDRAYRPPRRVENEVRRGRYNFHDNDRNENYRNDRNDRIRFQEPQRNEFEEPNQNVRAARPAFRRPYPDRVEREFERPRNYKVPDFSTFSGDDEKIAYEHISRFTIHCGELSNNGNGKLIMFPNSLTGQAFKWYSSLPPHSIETWNDMEEKFLNHFARTDLGISMADLARLKQELGETADQFIMRFKRTRKKFEGVNFYDLFDLADKATRYEGLLREENQRKNTSLGAYYQDPNFKDDMECEETVPVKEDKNIYVGRYIPAQSAEGSYQPRSKIVRPSLRPEYLRNEKKPIEEKEIKQEKPYETTRVYLGKKPKRKNQAKSEKLTEEAMTETAKDDLVEAEKIEAVDTNIKVEEDFQEDEDDDGERFALSIGAVRKEEHSQTENMQEDDQNQETNTNTVDCNMVYILPREFMSLEILELEENEDREKTRDEIQKAQRATLVLLVTENEGFEAELPGLNRKLVEHRLPIKTGFEPYQQAPRRMAPDIILKVKEEIERLVAANFIRPARYVEWLSNIVPMIKKNGKLRICVDFKNLNNATPKFEYPLPKADLLVDGVAGYQILSMMDEHSGYNQIFIAEEDVHKTAFRCPGSIGTFEWIVMPFGLKYAGATYQRAMNLIFHDMLHKFMEEQQQAFEAIKEYLATPPVLTPPKQGKPLKLPILSGKLGKWSLSLVEFNLVYVPQKAVKGQALVDVLADHPCTDVTDFNESLVLEVTPWKLFFDGSKSEQGVGIGVVLESPMGIKTQMALRLDQ</sequence>
<evidence type="ECO:0008006" key="5">
    <source>
        <dbReference type="Google" id="ProtNLM"/>
    </source>
</evidence>
<dbReference type="PANTHER" id="PTHR24559:SF431">
    <property type="entry name" value="RNA-DIRECTED DNA POLYMERASE HOMOLOG"/>
    <property type="match status" value="1"/>
</dbReference>
<feature type="region of interest" description="Disordered" evidence="1">
    <location>
        <begin position="515"/>
        <end position="537"/>
    </location>
</feature>
<evidence type="ECO:0000259" key="3">
    <source>
        <dbReference type="Pfam" id="PF03732"/>
    </source>
</evidence>
<gene>
    <name evidence="4" type="ORF">FSB_LOCUS61121</name>
</gene>
<dbReference type="InterPro" id="IPR005162">
    <property type="entry name" value="Retrotrans_gag_dom"/>
</dbReference>
<dbReference type="InterPro" id="IPR043128">
    <property type="entry name" value="Rev_trsase/Diguanyl_cyclase"/>
</dbReference>
<dbReference type="Pfam" id="PF00078">
    <property type="entry name" value="RVT_1"/>
    <property type="match status" value="1"/>
</dbReference>
<dbReference type="EMBL" id="OIVN01006444">
    <property type="protein sequence ID" value="SPD33239.1"/>
    <property type="molecule type" value="Genomic_DNA"/>
</dbReference>
<name>A0A2N9J9V7_FAGSY</name>
<dbReference type="SUPFAM" id="SSF56672">
    <property type="entry name" value="DNA/RNA polymerases"/>
    <property type="match status" value="1"/>
</dbReference>
<dbReference type="InterPro" id="IPR053134">
    <property type="entry name" value="RNA-dir_DNA_polymerase"/>
</dbReference>
<feature type="region of interest" description="Disordered" evidence="1">
    <location>
        <begin position="582"/>
        <end position="602"/>
    </location>
</feature>
<protein>
    <recommendedName>
        <fullName evidence="5">Retrotransposon gag domain-containing protein</fullName>
    </recommendedName>
</protein>
<feature type="region of interest" description="Disordered" evidence="1">
    <location>
        <begin position="1"/>
        <end position="25"/>
    </location>
</feature>
<feature type="compositionally biased region" description="Basic and acidic residues" evidence="1">
    <location>
        <begin position="526"/>
        <end position="537"/>
    </location>
</feature>
<feature type="domain" description="Retrotransposon gag" evidence="3">
    <location>
        <begin position="328"/>
        <end position="401"/>
    </location>
</feature>
<dbReference type="Gene3D" id="3.10.10.10">
    <property type="entry name" value="HIV Type 1 Reverse Transcriptase, subunit A, domain 1"/>
    <property type="match status" value="1"/>
</dbReference>
<feature type="domain" description="Reverse transcriptase" evidence="2">
    <location>
        <begin position="727"/>
        <end position="832"/>
    </location>
</feature>
<dbReference type="InterPro" id="IPR000477">
    <property type="entry name" value="RT_dom"/>
</dbReference>
<proteinExistence type="predicted"/>
<evidence type="ECO:0000256" key="1">
    <source>
        <dbReference type="SAM" id="MobiDB-lite"/>
    </source>
</evidence>
<dbReference type="AlphaFoldDB" id="A0A2N9J9V7"/>
<evidence type="ECO:0000313" key="4">
    <source>
        <dbReference type="EMBL" id="SPD33239.1"/>
    </source>
</evidence>
<organism evidence="4">
    <name type="scientific">Fagus sylvatica</name>
    <name type="common">Beechnut</name>
    <dbReference type="NCBI Taxonomy" id="28930"/>
    <lineage>
        <taxon>Eukaryota</taxon>
        <taxon>Viridiplantae</taxon>
        <taxon>Streptophyta</taxon>
        <taxon>Embryophyta</taxon>
        <taxon>Tracheophyta</taxon>
        <taxon>Spermatophyta</taxon>
        <taxon>Magnoliopsida</taxon>
        <taxon>eudicotyledons</taxon>
        <taxon>Gunneridae</taxon>
        <taxon>Pentapetalae</taxon>
        <taxon>rosids</taxon>
        <taxon>fabids</taxon>
        <taxon>Fagales</taxon>
        <taxon>Fagaceae</taxon>
        <taxon>Fagus</taxon>
    </lineage>
</organism>